<evidence type="ECO:0000313" key="8">
    <source>
        <dbReference type="EMBL" id="KAK2633265.1"/>
    </source>
</evidence>
<evidence type="ECO:0000313" key="10">
    <source>
        <dbReference type="Proteomes" id="UP000030711"/>
    </source>
</evidence>
<dbReference type="PANTHER" id="PTHR33463">
    <property type="entry name" value="NB-ARC DOMAIN-CONTAINING PROTEIN-RELATED"/>
    <property type="match status" value="1"/>
</dbReference>
<evidence type="ECO:0000259" key="7">
    <source>
        <dbReference type="Pfam" id="PF23247"/>
    </source>
</evidence>
<dbReference type="GO" id="GO:0043531">
    <property type="term" value="F:ADP binding"/>
    <property type="evidence" value="ECO:0007669"/>
    <property type="project" value="InterPro"/>
</dbReference>
<dbReference type="InterPro" id="IPR057135">
    <property type="entry name" value="At4g27190-like_LRR"/>
</dbReference>
<keyword evidence="4" id="KW-0067">ATP-binding</keyword>
<keyword evidence="2" id="KW-0547">Nucleotide-binding</keyword>
<dbReference type="PANTHER" id="PTHR33463:SF215">
    <property type="entry name" value="NB-ARC DOMAIN DISEASE RESISTANCE PROTEIN"/>
    <property type="match status" value="1"/>
</dbReference>
<dbReference type="InterPro" id="IPR032675">
    <property type="entry name" value="LRR_dom_sf"/>
</dbReference>
<dbReference type="PRINTS" id="PR00364">
    <property type="entry name" value="DISEASERSIST"/>
</dbReference>
<evidence type="ECO:0000256" key="2">
    <source>
        <dbReference type="ARBA" id="ARBA00022741"/>
    </source>
</evidence>
<sequence length="897" mass="101931">MCDAFATSIASNLVSKLDLKKEVNDLKNARERVQSSVDKAAYDGKPIFTDVKVWLENVEEEVKEAENLLRDGESAKSACFRGWLPNPVVCHSIGRKVEKMTQVIQELHKKSNFPEVHYDYPPIGIVTATTSVVAYADNDEDVLESRVSFVEKVIKAIADDKVSVVGVYGPGGLGKSKLLTDIERRAKKEKLFDVVVTADVSRNPNLRRIQGEIAYALGLKIMNEETARGRADLLRKRLESGSKKNILIILDNLWKKLELNEVGIPCGFDNEVRGCKLLLTSRNRDVLRIDMGSDKEFRLNELEHEEARRLFERTVGDKVNDLDIKPWVDGVVKNCGGLPLLIVSSAKRLKHGELAAWRNASTHIDASDVKLIAEQNYNDLGDERIRKLFLVCALDSSSIAMRCTLPYCMSMGLYKQFSMTIESARDRLVMDLRSLQNSSLLLDGDDMEDLKMHDILVDMAISISSTEWKALIGRKDYGFKEWSKDDLSKCTAISFRFVGIDELPEQLDCPNLKMLLLSEDNQSLKFPESFFESMEKLQDVTVLGKLKGLQFLSLHGSIIARLPKEISGLTELRFLDLRECLRLQIIEPGVLENLVNLEELYIDEFCQWEAEDEAPRSNASPAELKNMKKLRTLHITIPHSTNLSSDLPFGNLNEYKIQIGAVTHWCDEYKESRSLKLKLDSGNLLRNTCMQECLGRTQDLCLDGLQDDTDSIHDLCAKGFRELKHFCVKNNLSLQYVVGSTQSTGFMRLESLVLQNLNNLKKICRDCLTPESFSKLKIVKVENCDEIKHLFPSSMTRIFLQLEEIEINRCHLMQQIVGDDEIDEYRDEIDDDANVKSCKLRRLTLQNLPEMMSFYKTVDHSVVFLDGQQVNFMLSKSIIFPFIRTILIGGNLLRLVF</sequence>
<feature type="domain" description="NB-ARC" evidence="6">
    <location>
        <begin position="150"/>
        <end position="318"/>
    </location>
</feature>
<dbReference type="InParanoid" id="A0A058ZX58"/>
<dbReference type="Gene3D" id="1.10.8.430">
    <property type="entry name" value="Helical domain of apoptotic protease-activating factors"/>
    <property type="match status" value="1"/>
</dbReference>
<dbReference type="Pfam" id="PF00931">
    <property type="entry name" value="NB-ARC"/>
    <property type="match status" value="1"/>
</dbReference>
<keyword evidence="10" id="KW-1185">Reference proteome</keyword>
<protein>
    <submittedName>
        <fullName evidence="9">Uncharacterized protein</fullName>
    </submittedName>
</protein>
<dbReference type="InterPro" id="IPR050905">
    <property type="entry name" value="Plant_NBS-LRR"/>
</dbReference>
<dbReference type="InterPro" id="IPR027417">
    <property type="entry name" value="P-loop_NTPase"/>
</dbReference>
<keyword evidence="5" id="KW-0175">Coiled coil</keyword>
<evidence type="ECO:0000256" key="3">
    <source>
        <dbReference type="ARBA" id="ARBA00022821"/>
    </source>
</evidence>
<dbReference type="Proteomes" id="UP000030711">
    <property type="component" value="Unassembled WGS sequence"/>
</dbReference>
<dbReference type="InterPro" id="IPR002182">
    <property type="entry name" value="NB-ARC"/>
</dbReference>
<dbReference type="eggNOG" id="KOG4658">
    <property type="taxonomic scope" value="Eukaryota"/>
</dbReference>
<dbReference type="Gene3D" id="3.40.50.300">
    <property type="entry name" value="P-loop containing nucleotide triphosphate hydrolases"/>
    <property type="match status" value="1"/>
</dbReference>
<feature type="coiled-coil region" evidence="5">
    <location>
        <begin position="16"/>
        <end position="75"/>
    </location>
</feature>
<dbReference type="EMBL" id="MU848260">
    <property type="protein sequence ID" value="KAK2633265.1"/>
    <property type="molecule type" value="Genomic_DNA"/>
</dbReference>
<keyword evidence="3" id="KW-0611">Plant defense</keyword>
<dbReference type="EMBL" id="KK198765">
    <property type="protein sequence ID" value="KCW46009.1"/>
    <property type="molecule type" value="Genomic_DNA"/>
</dbReference>
<name>A0A058ZX58_EUCGR</name>
<dbReference type="GO" id="GO:0005524">
    <property type="term" value="F:ATP binding"/>
    <property type="evidence" value="ECO:0007669"/>
    <property type="project" value="UniProtKB-KW"/>
</dbReference>
<feature type="domain" description="Disease resistance protein At4g27190-like leucine-rich repeats" evidence="7">
    <location>
        <begin position="750"/>
        <end position="863"/>
    </location>
</feature>
<organism evidence="9">
    <name type="scientific">Eucalyptus grandis</name>
    <name type="common">Flooded gum</name>
    <dbReference type="NCBI Taxonomy" id="71139"/>
    <lineage>
        <taxon>Eukaryota</taxon>
        <taxon>Viridiplantae</taxon>
        <taxon>Streptophyta</taxon>
        <taxon>Embryophyta</taxon>
        <taxon>Tracheophyta</taxon>
        <taxon>Spermatophyta</taxon>
        <taxon>Magnoliopsida</taxon>
        <taxon>eudicotyledons</taxon>
        <taxon>Gunneridae</taxon>
        <taxon>Pentapetalae</taxon>
        <taxon>rosids</taxon>
        <taxon>malvids</taxon>
        <taxon>Myrtales</taxon>
        <taxon>Myrtaceae</taxon>
        <taxon>Myrtoideae</taxon>
        <taxon>Eucalypteae</taxon>
        <taxon>Eucalyptus</taxon>
    </lineage>
</organism>
<reference evidence="8" key="3">
    <citation type="submission" date="2023-04" db="EMBL/GenBank/DDBJ databases">
        <title>WGS assembly of Eucalyptus grandis.</title>
        <authorList>
            <person name="Myburg A."/>
            <person name="Grattapaglia D."/>
            <person name="Tuskan G."/>
            <person name="Hellsten U."/>
            <person name="Hayes R."/>
            <person name="Grimwood J."/>
            <person name="Jenkins J."/>
            <person name="Lindquist E."/>
            <person name="Tice H."/>
            <person name="Bauer D."/>
            <person name="Goodstein D."/>
            <person name="Dubchak I."/>
            <person name="Poliakov A."/>
            <person name="Mizrachi E."/>
            <person name="Kullan A."/>
            <person name="Hussey S."/>
            <person name="Pinard D."/>
            <person name="Van D."/>
            <person name="Singh P."/>
            <person name="Van J."/>
            <person name="Silva-Junior O."/>
            <person name="Togawa R."/>
            <person name="Pappas M."/>
            <person name="Faria D."/>
            <person name="Sansaloni C."/>
            <person name="Petroli C."/>
            <person name="Yang X."/>
            <person name="Ranjan P."/>
            <person name="Tschaplinski T."/>
            <person name="Ye C."/>
            <person name="Li T."/>
            <person name="Sterck L."/>
            <person name="Vanneste K."/>
            <person name="Murat F."/>
            <person name="Soler M."/>
            <person name="Clemente H."/>
            <person name="Saidi N."/>
            <person name="Cassan-Wang H."/>
            <person name="Dunand C."/>
            <person name="Hefer C."/>
            <person name="Bornberg-Bauer E."/>
            <person name="Kersting A."/>
            <person name="Vining K."/>
            <person name="Amarasinghe V."/>
            <person name="Ranik M."/>
            <person name="Naithani S."/>
            <person name="Elser J."/>
            <person name="Boyd A."/>
            <person name="Liston A."/>
            <person name="Spatafora J."/>
            <person name="Dharmwardhana P."/>
            <person name="Raja R."/>
            <person name="Sullivan C."/>
            <person name="Romanel E."/>
            <person name="Alves-Ferreira M."/>
            <person name="Kulheim C."/>
            <person name="Foley W."/>
            <person name="Carocha V."/>
            <person name="Paiva J."/>
            <person name="Kudrna D."/>
            <person name="Brommonschenkel S."/>
            <person name="Pasquali G."/>
            <person name="Byrne M."/>
            <person name="Rigault P."/>
            <person name="Tibbits J."/>
            <person name="Spokevicius A."/>
            <person name="Jones R."/>
            <person name="Steane D."/>
            <person name="Vaillancourt R."/>
            <person name="Potts B."/>
            <person name="Joubert F."/>
            <person name="Barry K."/>
            <person name="Pappas G."/>
            <person name="Strauss S."/>
            <person name="Jaiswal P."/>
            <person name="Grima-Pettenati J."/>
            <person name="Salse J."/>
            <person name="Van D."/>
            <person name="Rokhsar D."/>
            <person name="Schmutz J."/>
        </authorList>
    </citation>
    <scope>NUCLEOTIDE SEQUENCE</scope>
    <source>
        <tissue evidence="8">Leaf extractions</tissue>
    </source>
</reference>
<dbReference type="AlphaFoldDB" id="A0A058ZX58"/>
<evidence type="ECO:0000259" key="6">
    <source>
        <dbReference type="Pfam" id="PF00931"/>
    </source>
</evidence>
<dbReference type="Pfam" id="PF23247">
    <property type="entry name" value="LRR_RPS2"/>
    <property type="match status" value="1"/>
</dbReference>
<evidence type="ECO:0000313" key="9">
    <source>
        <dbReference type="EMBL" id="KCW46009.1"/>
    </source>
</evidence>
<proteinExistence type="inferred from homology"/>
<dbReference type="STRING" id="71139.A0A058ZX58"/>
<dbReference type="Gramene" id="KCW46009">
    <property type="protein sequence ID" value="KCW46009"/>
    <property type="gene ID" value="EUGRSUZ_L00070"/>
</dbReference>
<comment type="similarity">
    <text evidence="1">Belongs to the disease resistance NB-LRR family.</text>
</comment>
<dbReference type="OMA" id="NASTHID"/>
<dbReference type="SUPFAM" id="SSF52540">
    <property type="entry name" value="P-loop containing nucleoside triphosphate hydrolases"/>
    <property type="match status" value="1"/>
</dbReference>
<evidence type="ECO:0000256" key="1">
    <source>
        <dbReference type="ARBA" id="ARBA00008894"/>
    </source>
</evidence>
<reference evidence="9" key="1">
    <citation type="submission" date="2013-07" db="EMBL/GenBank/DDBJ databases">
        <title>The genome of Eucalyptus grandis.</title>
        <authorList>
            <person name="Schmutz J."/>
            <person name="Hayes R."/>
            <person name="Myburg A."/>
            <person name="Tuskan G."/>
            <person name="Grattapaglia D."/>
            <person name="Rokhsar D.S."/>
        </authorList>
    </citation>
    <scope>NUCLEOTIDE SEQUENCE</scope>
    <source>
        <tissue evidence="9">Leaf extractions</tissue>
    </source>
</reference>
<dbReference type="Gene3D" id="3.80.10.10">
    <property type="entry name" value="Ribonuclease Inhibitor"/>
    <property type="match status" value="1"/>
</dbReference>
<gene>
    <name evidence="9" type="ORF">EUGRSUZ_L00070</name>
</gene>
<reference evidence="8" key="4">
    <citation type="submission" date="2023-07" db="EMBL/GenBank/DDBJ databases">
        <authorList>
            <person name="Myburg A.A."/>
            <person name="Grattapaglia D."/>
            <person name="Tuskan G.A."/>
            <person name="Hellsten U."/>
            <person name="Hayes R.D."/>
            <person name="Grimwood J."/>
            <person name="Jenkins J."/>
            <person name="Lindquist E."/>
            <person name="Tice H."/>
            <person name="Bauer D."/>
            <person name="Goodstein D.M."/>
            <person name="Dubchak I."/>
            <person name="Poliakov A."/>
            <person name="Mizrachi E."/>
            <person name="Kullan A.R."/>
            <person name="Hussey S.G."/>
            <person name="Pinard D."/>
            <person name="Van D.M."/>
            <person name="Singh P."/>
            <person name="Van J.I."/>
            <person name="Silva-Junior O.B."/>
            <person name="Togawa R.C."/>
            <person name="Pappas M.R."/>
            <person name="Faria D.A."/>
            <person name="Sansaloni C.P."/>
            <person name="Petroli C.D."/>
            <person name="Yang X."/>
            <person name="Ranjan P."/>
            <person name="Tschaplinski T.J."/>
            <person name="Ye C.Y."/>
            <person name="Li T."/>
            <person name="Sterck L."/>
            <person name="Vanneste K."/>
            <person name="Murat F."/>
            <person name="Soler M."/>
            <person name="Clemente H.S."/>
            <person name="Saidi N."/>
            <person name="Cassan-Wang H."/>
            <person name="Dunand C."/>
            <person name="Hefer C.A."/>
            <person name="Bornberg-Bauer E."/>
            <person name="Kersting A.R."/>
            <person name="Vining K."/>
            <person name="Amarasinghe V."/>
            <person name="Ranik M."/>
            <person name="Naithani S."/>
            <person name="Elser J."/>
            <person name="Boyd A.E."/>
            <person name="Liston A."/>
            <person name="Spatafora J.W."/>
            <person name="Dharmwardhana P."/>
            <person name="Raja R."/>
            <person name="Sullivan C."/>
            <person name="Romanel E."/>
            <person name="Alves-Ferreira M."/>
            <person name="Kulheim C."/>
            <person name="Foley W."/>
            <person name="Carocha V."/>
            <person name="Paiva J."/>
            <person name="Kudrna D."/>
            <person name="Brommonschenkel S.H."/>
            <person name="Pasquali G."/>
            <person name="Byrne M."/>
            <person name="Rigault P."/>
            <person name="Tibbits J."/>
            <person name="Spokevicius A."/>
            <person name="Jones R.C."/>
            <person name="Steane D.A."/>
            <person name="Vaillancourt R.E."/>
            <person name="Potts B.M."/>
            <person name="Joubert F."/>
            <person name="Barry K."/>
            <person name="Pappas G.J."/>
            <person name="Strauss S.H."/>
            <person name="Jaiswal P."/>
            <person name="Grima-Pettenati J."/>
            <person name="Salse J."/>
            <person name="Van D.P."/>
            <person name="Rokhsar D.S."/>
            <person name="Schmutz J."/>
        </authorList>
    </citation>
    <scope>NUCLEOTIDE SEQUENCE</scope>
    <source>
        <tissue evidence="8">Leaf extractions</tissue>
    </source>
</reference>
<dbReference type="SUPFAM" id="SSF52058">
    <property type="entry name" value="L domain-like"/>
    <property type="match status" value="1"/>
</dbReference>
<dbReference type="InterPro" id="IPR042197">
    <property type="entry name" value="Apaf_helical"/>
</dbReference>
<evidence type="ECO:0000256" key="5">
    <source>
        <dbReference type="SAM" id="Coils"/>
    </source>
</evidence>
<dbReference type="GO" id="GO:0006952">
    <property type="term" value="P:defense response"/>
    <property type="evidence" value="ECO:0007669"/>
    <property type="project" value="UniProtKB-KW"/>
</dbReference>
<accession>A0A058ZX58</accession>
<reference evidence="8" key="2">
    <citation type="journal article" date="2014" name="Nature">
        <title>The genome of Eucalyptus grandis.</title>
        <authorList>
            <person name="Myburg A.A."/>
            <person name="Grattapaglia D."/>
            <person name="Tuskan G.A."/>
            <person name="Hellsten U."/>
            <person name="Hayes R.D."/>
            <person name="Grimwood J."/>
            <person name="Jenkins J."/>
            <person name="Lindquist E."/>
            <person name="Tice H."/>
            <person name="Bauer D."/>
            <person name="Goodstein D.M."/>
            <person name="Dubchak I."/>
            <person name="Poliakov A."/>
            <person name="Mizrachi E."/>
            <person name="Kullan A.R."/>
            <person name="Hussey S.G."/>
            <person name="Pinard D."/>
            <person name="van der Merwe K."/>
            <person name="Singh P."/>
            <person name="van Jaarsveld I."/>
            <person name="Silva-Junior O.B."/>
            <person name="Togawa R.C."/>
            <person name="Pappas M.R."/>
            <person name="Faria D.A."/>
            <person name="Sansaloni C.P."/>
            <person name="Petroli C.D."/>
            <person name="Yang X."/>
            <person name="Ranjan P."/>
            <person name="Tschaplinski T.J."/>
            <person name="Ye C.Y."/>
            <person name="Li T."/>
            <person name="Sterck L."/>
            <person name="Vanneste K."/>
            <person name="Murat F."/>
            <person name="Soler M."/>
            <person name="Clemente H.S."/>
            <person name="Saidi N."/>
            <person name="Cassan-Wang H."/>
            <person name="Dunand C."/>
            <person name="Hefer C.A."/>
            <person name="Bornberg-Bauer E."/>
            <person name="Kersting A.R."/>
            <person name="Vining K."/>
            <person name="Amarasinghe V."/>
            <person name="Ranik M."/>
            <person name="Naithani S."/>
            <person name="Elser J."/>
            <person name="Boyd A.E."/>
            <person name="Liston A."/>
            <person name="Spatafora J.W."/>
            <person name="Dharmwardhana P."/>
            <person name="Raja R."/>
            <person name="Sullivan C."/>
            <person name="Romanel E."/>
            <person name="Alves-Ferreira M."/>
            <person name="Kulheim C."/>
            <person name="Foley W."/>
            <person name="Carocha V."/>
            <person name="Paiva J."/>
            <person name="Kudrna D."/>
            <person name="Brommonschenkel S.H."/>
            <person name="Pasquali G."/>
            <person name="Byrne M."/>
            <person name="Rigault P."/>
            <person name="Tibbits J."/>
            <person name="Spokevicius A."/>
            <person name="Jones R.C."/>
            <person name="Steane D.A."/>
            <person name="Vaillancourt R.E."/>
            <person name="Potts B.M."/>
            <person name="Joubert F."/>
            <person name="Barry K."/>
            <person name="Pappas G.J."/>
            <person name="Strauss S.H."/>
            <person name="Jaiswal P."/>
            <person name="Grima-Pettenati J."/>
            <person name="Salse J."/>
            <person name="Van de Peer Y."/>
            <person name="Rokhsar D.S."/>
            <person name="Schmutz J."/>
        </authorList>
    </citation>
    <scope>NUCLEOTIDE SEQUENCE</scope>
    <source>
        <tissue evidence="8">Leaf extractions</tissue>
    </source>
</reference>
<evidence type="ECO:0000256" key="4">
    <source>
        <dbReference type="ARBA" id="ARBA00022840"/>
    </source>
</evidence>